<comment type="caution">
    <text evidence="14">The sequence shown here is derived from an EMBL/GenBank/DDBJ whole genome shotgun (WGS) entry which is preliminary data.</text>
</comment>
<organism evidence="14 15">
    <name type="scientific">Pacificimonas pallii</name>
    <dbReference type="NCBI Taxonomy" id="2827236"/>
    <lineage>
        <taxon>Bacteria</taxon>
        <taxon>Pseudomonadati</taxon>
        <taxon>Pseudomonadota</taxon>
        <taxon>Alphaproteobacteria</taxon>
        <taxon>Sphingomonadales</taxon>
        <taxon>Sphingosinicellaceae</taxon>
        <taxon>Pacificimonas</taxon>
    </lineage>
</organism>
<protein>
    <recommendedName>
        <fullName evidence="9">8-oxo-dGTP diphosphatase</fullName>
    </recommendedName>
    <alternativeName>
        <fullName evidence="12">7,8-dihydro-8-oxoguanine-triphosphatase</fullName>
    </alternativeName>
    <alternativeName>
        <fullName evidence="11">Mutator protein MutT</fullName>
    </alternativeName>
    <alternativeName>
        <fullName evidence="10">dGTP pyrophosphohydrolase</fullName>
    </alternativeName>
</protein>
<evidence type="ECO:0000256" key="3">
    <source>
        <dbReference type="ARBA" id="ARBA00022723"/>
    </source>
</evidence>
<sequence>MSDPDSPLPTVFVSAAALIDRDGRVLVTKRLPGKHLAGTWEFPGGKVEAGETPEAALIRELAEELGIDTHESCLAPTGFASHSYAAFHLILLLFACRKWTGSAKGREGQALKWVHTPQLFSLDMPPADRPLIGVLDALI</sequence>
<dbReference type="PROSITE" id="PS51462">
    <property type="entry name" value="NUDIX"/>
    <property type="match status" value="1"/>
</dbReference>
<reference evidence="14 15" key="1">
    <citation type="submission" date="2021-04" db="EMBL/GenBank/DDBJ databases">
        <authorList>
            <person name="Pira H."/>
            <person name="Risdian C."/>
            <person name="Wink J."/>
        </authorList>
    </citation>
    <scope>NUCLEOTIDE SEQUENCE [LARGE SCALE GENOMIC DNA]</scope>
    <source>
        <strain evidence="14 15">WHA3</strain>
    </source>
</reference>
<comment type="catalytic activity">
    <reaction evidence="8">
        <text>8-oxo-GTP + H2O = 8-oxo-GMP + diphosphate + H(+)</text>
        <dbReference type="Rhea" id="RHEA:67616"/>
        <dbReference type="ChEBI" id="CHEBI:15377"/>
        <dbReference type="ChEBI" id="CHEBI:15378"/>
        <dbReference type="ChEBI" id="CHEBI:33019"/>
        <dbReference type="ChEBI" id="CHEBI:143553"/>
        <dbReference type="ChEBI" id="CHEBI:145694"/>
    </reaction>
</comment>
<dbReference type="InterPro" id="IPR047127">
    <property type="entry name" value="MutT-like"/>
</dbReference>
<dbReference type="InterPro" id="IPR000086">
    <property type="entry name" value="NUDIX_hydrolase_dom"/>
</dbReference>
<evidence type="ECO:0000256" key="9">
    <source>
        <dbReference type="ARBA" id="ARBA00040794"/>
    </source>
</evidence>
<dbReference type="PANTHER" id="PTHR47707:SF1">
    <property type="entry name" value="NUDIX HYDROLASE FAMILY PROTEIN"/>
    <property type="match status" value="1"/>
</dbReference>
<evidence type="ECO:0000259" key="13">
    <source>
        <dbReference type="PROSITE" id="PS51462"/>
    </source>
</evidence>
<dbReference type="PANTHER" id="PTHR47707">
    <property type="entry name" value="8-OXO-DGTP DIPHOSPHATASE"/>
    <property type="match status" value="1"/>
</dbReference>
<dbReference type="InterPro" id="IPR020084">
    <property type="entry name" value="NUDIX_hydrolase_CS"/>
</dbReference>
<keyword evidence="5" id="KW-0378">Hydrolase</keyword>
<evidence type="ECO:0000256" key="6">
    <source>
        <dbReference type="ARBA" id="ARBA00022842"/>
    </source>
</evidence>
<accession>A0ABS6SHG7</accession>
<evidence type="ECO:0000256" key="2">
    <source>
        <dbReference type="ARBA" id="ARBA00005582"/>
    </source>
</evidence>
<keyword evidence="7" id="KW-0234">DNA repair</keyword>
<evidence type="ECO:0000313" key="15">
    <source>
        <dbReference type="Proteomes" id="UP000722336"/>
    </source>
</evidence>
<keyword evidence="4" id="KW-0227">DNA damage</keyword>
<evidence type="ECO:0000256" key="12">
    <source>
        <dbReference type="ARBA" id="ARBA00042798"/>
    </source>
</evidence>
<evidence type="ECO:0000256" key="8">
    <source>
        <dbReference type="ARBA" id="ARBA00036904"/>
    </source>
</evidence>
<proteinExistence type="inferred from homology"/>
<dbReference type="PROSITE" id="PS00893">
    <property type="entry name" value="NUDIX_BOX"/>
    <property type="match status" value="1"/>
</dbReference>
<evidence type="ECO:0000256" key="1">
    <source>
        <dbReference type="ARBA" id="ARBA00001946"/>
    </source>
</evidence>
<comment type="cofactor">
    <cofactor evidence="1">
        <name>Mg(2+)</name>
        <dbReference type="ChEBI" id="CHEBI:18420"/>
    </cofactor>
</comment>
<evidence type="ECO:0000256" key="11">
    <source>
        <dbReference type="ARBA" id="ARBA00041979"/>
    </source>
</evidence>
<evidence type="ECO:0000256" key="4">
    <source>
        <dbReference type="ARBA" id="ARBA00022763"/>
    </source>
</evidence>
<name>A0ABS6SHG7_9SPHN</name>
<dbReference type="EMBL" id="JAGSPA010000005">
    <property type="protein sequence ID" value="MBV7257830.1"/>
    <property type="molecule type" value="Genomic_DNA"/>
</dbReference>
<feature type="domain" description="Nudix hydrolase" evidence="13">
    <location>
        <begin position="9"/>
        <end position="136"/>
    </location>
</feature>
<evidence type="ECO:0000256" key="10">
    <source>
        <dbReference type="ARBA" id="ARBA00041592"/>
    </source>
</evidence>
<keyword evidence="3" id="KW-0479">Metal-binding</keyword>
<evidence type="ECO:0000256" key="5">
    <source>
        <dbReference type="ARBA" id="ARBA00022801"/>
    </source>
</evidence>
<evidence type="ECO:0000256" key="7">
    <source>
        <dbReference type="ARBA" id="ARBA00023204"/>
    </source>
</evidence>
<dbReference type="InterPro" id="IPR029119">
    <property type="entry name" value="MutY_C"/>
</dbReference>
<dbReference type="Pfam" id="PF14815">
    <property type="entry name" value="NUDIX_4"/>
    <property type="match status" value="1"/>
</dbReference>
<dbReference type="CDD" id="cd03425">
    <property type="entry name" value="NUDIX_MutT_NudA_like"/>
    <property type="match status" value="1"/>
</dbReference>
<keyword evidence="6" id="KW-0460">Magnesium</keyword>
<evidence type="ECO:0000313" key="14">
    <source>
        <dbReference type="EMBL" id="MBV7257830.1"/>
    </source>
</evidence>
<dbReference type="Proteomes" id="UP000722336">
    <property type="component" value="Unassembled WGS sequence"/>
</dbReference>
<gene>
    <name evidence="14" type="ORF">KCG44_13675</name>
</gene>
<keyword evidence="15" id="KW-1185">Reference proteome</keyword>
<dbReference type="RefSeq" id="WP_218446676.1">
    <property type="nucleotide sequence ID" value="NZ_JAGSPA010000005.1"/>
</dbReference>
<comment type="similarity">
    <text evidence="2">Belongs to the Nudix hydrolase family.</text>
</comment>